<dbReference type="InterPro" id="IPR007324">
    <property type="entry name" value="Sugar-bd_dom_put"/>
</dbReference>
<comment type="caution">
    <text evidence="7">The sequence shown here is derived from an EMBL/GenBank/DDBJ whole genome shotgun (WGS) entry which is preliminary data.</text>
</comment>
<dbReference type="Pfam" id="PF04198">
    <property type="entry name" value="Sugar-bind"/>
    <property type="match status" value="1"/>
</dbReference>
<dbReference type="InterPro" id="IPR051054">
    <property type="entry name" value="SorC_transcr_regulators"/>
</dbReference>
<dbReference type="InterPro" id="IPR048715">
    <property type="entry name" value="CggR_N"/>
</dbReference>
<dbReference type="PANTHER" id="PTHR34294:SF5">
    <property type="entry name" value="CENTRAL GLYCOLYTIC GENES REGULATOR"/>
    <property type="match status" value="1"/>
</dbReference>
<comment type="similarity">
    <text evidence="1">Belongs to the SorC transcriptional regulatory family.</text>
</comment>
<dbReference type="GO" id="GO:0003677">
    <property type="term" value="F:DNA binding"/>
    <property type="evidence" value="ECO:0007669"/>
    <property type="project" value="UniProtKB-KW"/>
</dbReference>
<sequence>MTGGVILKDIVKFQQKIVPELIELLKKRYDVLRTIYYNQPIGRRILANNLGIGERIVRAEINFLRSQGFIKINTPGMTVTKEGEEIINELKDFIHELRGLSEVEKIIKDDLQLKDIIIVPGDCDKDRTVMNEIGRTAANYLKSILKDDDIVAVTGGSTIKTVVDNVSEVSNLKNILVVPARGGMGRNMETQANTLSARLASKIGGTYKLLHVPDNLSDEAVQTIIKEKDVKDIVKNIYNADILVYGIGRAYKMAKRRGMSEDRINKIQSEGAVGEAFGYYFDKQGKIVYSTPSIGIKNEKIGKIKTLIAVAGGSSKAEAILSTEKNNHNSILITDEGAAREIIKFIK</sequence>
<dbReference type="SUPFAM" id="SSF100950">
    <property type="entry name" value="NagB/RpiA/CoA transferase-like"/>
    <property type="match status" value="1"/>
</dbReference>
<dbReference type="InterPro" id="IPR037171">
    <property type="entry name" value="NagB/RpiA_transferase-like"/>
</dbReference>
<reference evidence="7 8" key="1">
    <citation type="submission" date="2018-03" db="EMBL/GenBank/DDBJ databases">
        <title>Genome sequence of Clostridium luticellarii DSM 29923.</title>
        <authorList>
            <person name="Poehlein A."/>
            <person name="Daniel R."/>
        </authorList>
    </citation>
    <scope>NUCLEOTIDE SEQUENCE [LARGE SCALE GENOMIC DNA]</scope>
    <source>
        <strain evidence="7 8">DSM 29923</strain>
    </source>
</reference>
<name>A0A2T0BLD2_9CLOT</name>
<dbReference type="InterPro" id="IPR036390">
    <property type="entry name" value="WH_DNA-bd_sf"/>
</dbReference>
<proteinExistence type="inferred from homology"/>
<protein>
    <submittedName>
        <fullName evidence="7">Central glycolytic protein regulator</fullName>
    </submittedName>
</protein>
<evidence type="ECO:0000259" key="5">
    <source>
        <dbReference type="Pfam" id="PF04198"/>
    </source>
</evidence>
<evidence type="ECO:0000256" key="2">
    <source>
        <dbReference type="ARBA" id="ARBA00023015"/>
    </source>
</evidence>
<dbReference type="Pfam" id="PF21715">
    <property type="entry name" value="CggR_N"/>
    <property type="match status" value="1"/>
</dbReference>
<dbReference type="EMBL" id="PVXP01000035">
    <property type="protein sequence ID" value="PRR84698.1"/>
    <property type="molecule type" value="Genomic_DNA"/>
</dbReference>
<keyword evidence="8" id="KW-1185">Reference proteome</keyword>
<accession>A0A2T0BLD2</accession>
<evidence type="ECO:0000259" key="6">
    <source>
        <dbReference type="Pfam" id="PF21715"/>
    </source>
</evidence>
<gene>
    <name evidence="7" type="primary">cggR</name>
    <name evidence="7" type="ORF">CLLU_23140</name>
</gene>
<feature type="domain" description="CggR N-terminal DNA binding" evidence="6">
    <location>
        <begin position="25"/>
        <end position="94"/>
    </location>
</feature>
<dbReference type="Gene3D" id="1.10.10.10">
    <property type="entry name" value="Winged helix-like DNA-binding domain superfamily/Winged helix DNA-binding domain"/>
    <property type="match status" value="1"/>
</dbReference>
<keyword evidence="2" id="KW-0805">Transcription regulation</keyword>
<dbReference type="Gene3D" id="3.40.50.1360">
    <property type="match status" value="1"/>
</dbReference>
<keyword evidence="4" id="KW-0804">Transcription</keyword>
<organism evidence="7 8">
    <name type="scientific">Clostridium luticellarii</name>
    <dbReference type="NCBI Taxonomy" id="1691940"/>
    <lineage>
        <taxon>Bacteria</taxon>
        <taxon>Bacillati</taxon>
        <taxon>Bacillota</taxon>
        <taxon>Clostridia</taxon>
        <taxon>Eubacteriales</taxon>
        <taxon>Clostridiaceae</taxon>
        <taxon>Clostridium</taxon>
    </lineage>
</organism>
<dbReference type="Proteomes" id="UP000237798">
    <property type="component" value="Unassembled WGS sequence"/>
</dbReference>
<dbReference type="PANTHER" id="PTHR34294">
    <property type="entry name" value="TRANSCRIPTIONAL REGULATOR-RELATED"/>
    <property type="match status" value="1"/>
</dbReference>
<keyword evidence="3" id="KW-0238">DNA-binding</keyword>
<evidence type="ECO:0000313" key="8">
    <source>
        <dbReference type="Proteomes" id="UP000237798"/>
    </source>
</evidence>
<evidence type="ECO:0000256" key="1">
    <source>
        <dbReference type="ARBA" id="ARBA00010466"/>
    </source>
</evidence>
<dbReference type="AlphaFoldDB" id="A0A2T0BLD2"/>
<feature type="domain" description="Sugar-binding" evidence="5">
    <location>
        <begin position="97"/>
        <end position="343"/>
    </location>
</feature>
<evidence type="ECO:0000256" key="3">
    <source>
        <dbReference type="ARBA" id="ARBA00023125"/>
    </source>
</evidence>
<dbReference type="GO" id="GO:0030246">
    <property type="term" value="F:carbohydrate binding"/>
    <property type="evidence" value="ECO:0007669"/>
    <property type="project" value="InterPro"/>
</dbReference>
<dbReference type="InterPro" id="IPR036388">
    <property type="entry name" value="WH-like_DNA-bd_sf"/>
</dbReference>
<evidence type="ECO:0000256" key="4">
    <source>
        <dbReference type="ARBA" id="ARBA00023163"/>
    </source>
</evidence>
<evidence type="ECO:0000313" key="7">
    <source>
        <dbReference type="EMBL" id="PRR84698.1"/>
    </source>
</evidence>
<dbReference type="SUPFAM" id="SSF46785">
    <property type="entry name" value="Winged helix' DNA-binding domain"/>
    <property type="match status" value="1"/>
</dbReference>